<name>A0AAC9IW47_9BURK</name>
<organism evidence="2 3">
    <name type="scientific">Polynucleobacter asymbioticus</name>
    <dbReference type="NCBI Taxonomy" id="576611"/>
    <lineage>
        <taxon>Bacteria</taxon>
        <taxon>Pseudomonadati</taxon>
        <taxon>Pseudomonadota</taxon>
        <taxon>Betaproteobacteria</taxon>
        <taxon>Burkholderiales</taxon>
        <taxon>Burkholderiaceae</taxon>
        <taxon>Polynucleobacter</taxon>
    </lineage>
</organism>
<feature type="transmembrane region" description="Helical" evidence="1">
    <location>
        <begin position="57"/>
        <end position="77"/>
    </location>
</feature>
<reference evidence="2" key="1">
    <citation type="journal article" date="2017" name="Appl. Environ. Microbiol.">
        <title>Microdiversification of a pelagic Polynucleobacter species is mainly driven by acquisition of genomic islands from a partially interspecific gene pool.</title>
        <authorList>
            <person name="Hoetzinger M."/>
            <person name="Hahn M.W."/>
            <person name="Jezberova J."/>
            <person name="Schmidt J."/>
            <person name="Koll U."/>
        </authorList>
    </citation>
    <scope>NUCLEOTIDE SEQUENCE</scope>
    <source>
        <strain evidence="2">MWH-RechtKol4</strain>
    </source>
</reference>
<dbReference type="Pfam" id="PF14023">
    <property type="entry name" value="Bestrophin-like"/>
    <property type="match status" value="1"/>
</dbReference>
<keyword evidence="1" id="KW-0472">Membrane</keyword>
<dbReference type="InterPro" id="IPR025333">
    <property type="entry name" value="DUF4239"/>
</dbReference>
<dbReference type="EMBL" id="CP015017">
    <property type="protein sequence ID" value="APC02241.1"/>
    <property type="molecule type" value="Genomic_DNA"/>
</dbReference>
<evidence type="ECO:0000313" key="3">
    <source>
        <dbReference type="Proteomes" id="UP000182060"/>
    </source>
</evidence>
<sequence>MIESLLNLSLPLLIFGVFVVLVVSSELGFWIGRLALKIVSKNAPHYFDNSDENVSTITNSSLALLALFLGFTFSSAMDHFELNRQAVINEAAVIKTAYQAAKLQPAPYSQELVKDIREYADIRLELESTQSNEKSVREIQSKSQHQLEKIWSQLRAIAQKDPQSGSLDLLFQAIDSVGTAENARTEYLLNNVPNGLFVPVGLFLIFNGVLLGASLGEGSKRHIILSWGLYFLVALAVGIIADLDRPLHGFINVDQQAMRIMRSAIH</sequence>
<dbReference type="AlphaFoldDB" id="A0AAC9IW47"/>
<feature type="transmembrane region" description="Helical" evidence="1">
    <location>
        <begin position="223"/>
        <end position="241"/>
    </location>
</feature>
<dbReference type="RefSeq" id="WP_071539879.1">
    <property type="nucleotide sequence ID" value="NZ_CP015016.1"/>
</dbReference>
<proteinExistence type="predicted"/>
<keyword evidence="1" id="KW-1133">Transmembrane helix</keyword>
<accession>A0AAC9IW47</accession>
<evidence type="ECO:0008006" key="4">
    <source>
        <dbReference type="Google" id="ProtNLM"/>
    </source>
</evidence>
<protein>
    <recommendedName>
        <fullName evidence="4">DUF4239 domain-containing protein</fullName>
    </recommendedName>
</protein>
<feature type="transmembrane region" description="Helical" evidence="1">
    <location>
        <begin position="196"/>
        <end position="216"/>
    </location>
</feature>
<keyword evidence="1" id="KW-0812">Transmembrane</keyword>
<gene>
    <name evidence="2" type="ORF">AOC25_11770</name>
</gene>
<dbReference type="Proteomes" id="UP000182060">
    <property type="component" value="Chromosome"/>
</dbReference>
<evidence type="ECO:0000256" key="1">
    <source>
        <dbReference type="SAM" id="Phobius"/>
    </source>
</evidence>
<evidence type="ECO:0000313" key="2">
    <source>
        <dbReference type="EMBL" id="APC02241.1"/>
    </source>
</evidence>
<feature type="transmembrane region" description="Helical" evidence="1">
    <location>
        <begin position="12"/>
        <end position="36"/>
    </location>
</feature>